<dbReference type="EnsemblMetazoa" id="XM_032598973">
    <property type="protein sequence ID" value="XP_032454864"/>
    <property type="gene ID" value="LOC100679441"/>
</dbReference>
<evidence type="ECO:0000256" key="2">
    <source>
        <dbReference type="ARBA" id="ARBA00023043"/>
    </source>
</evidence>
<dbReference type="EnsemblMetazoa" id="XM_032598974">
    <property type="protein sequence ID" value="XP_032454865"/>
    <property type="gene ID" value="LOC100679441"/>
</dbReference>
<dbReference type="PANTHER" id="PTHR24126:SF14">
    <property type="entry name" value="ANK_REP_REGION DOMAIN-CONTAINING PROTEIN"/>
    <property type="match status" value="1"/>
</dbReference>
<dbReference type="EnsemblMetazoa" id="XM_003427608">
    <property type="protein sequence ID" value="XP_003427656"/>
    <property type="gene ID" value="LOC100679441"/>
</dbReference>
<keyword evidence="2 3" id="KW-0040">ANK repeat</keyword>
<dbReference type="PROSITE" id="PS50297">
    <property type="entry name" value="ANK_REP_REGION"/>
    <property type="match status" value="2"/>
</dbReference>
<dbReference type="Pfam" id="PF00023">
    <property type="entry name" value="Ank"/>
    <property type="match status" value="1"/>
</dbReference>
<dbReference type="Proteomes" id="UP000002358">
    <property type="component" value="Chromosome 4"/>
</dbReference>
<feature type="repeat" description="ANK" evidence="3">
    <location>
        <begin position="145"/>
        <end position="177"/>
    </location>
</feature>
<dbReference type="InterPro" id="IPR036770">
    <property type="entry name" value="Ankyrin_rpt-contain_sf"/>
</dbReference>
<evidence type="ECO:0000313" key="4">
    <source>
        <dbReference type="EnsemblMetazoa" id="XP_032454864"/>
    </source>
</evidence>
<dbReference type="KEGG" id="nvi:100679441"/>
<dbReference type="Gene3D" id="1.25.40.20">
    <property type="entry name" value="Ankyrin repeat-containing domain"/>
    <property type="match status" value="2"/>
</dbReference>
<name>A0A7M7QYX2_NASVI</name>
<sequence length="670" mass="75617">MQGNKFPSHAKGRQNRIGKKKFFVRRDDIDELVALLQNDPEKVQIEEVFYKAVTNMDLQMVSALLSNGVKIENLNDSNQTAVHRAFALDHPGLVELLLRHWDKKVNLTDETGLSHFHIACIAGLHGLVLEFIKSGVDVNLRVGSDGPTPLQLAVNHVRPEVAKQLLQHGADSSVTDEADRTLLHIACGIHESIGEVILSEKFKSIESKAKEIIAIKQKTTRIVQHLIQSGSSVDARDRYGESPLFHVFRDDTHEYTAQKFSRSSLDYQIHKDNFRRTKLAMITSLRMGQHENLNLLLSHKADVRIRSYETGDTILHRAVKDLQTLRDPRVFGEPIFHDVAHARMIDEILKRGLDVNAKNRRGETALMIAASVLSSNVVSVLLNHGAKSRDIRFDDGFRYPGILPSLEAVHNFLEVAARRSDSLSKTESLAVVRFLVDNNAECKYADPEDEDAGKKLRNLLEFGTDEKVISTLQKITKDDGYSRGVVNDQINRYLTKLKINGMHASRIVEDCLVRVTRLADTPDIPHREFNEFKAEAEKMRATRLASGRSLMSILTAPAAEVSSFVKRGEHKEILYSRYLDFEESFRHNWGIVRGFFAKFLIRRSLVRVLNDHMRFVAAKPLPDHCCERIAVYLSNEDLMRLCVASTAEAPRRETEACTLADKLSSSLGVV</sequence>
<dbReference type="SUPFAM" id="SSF48403">
    <property type="entry name" value="Ankyrin repeat"/>
    <property type="match status" value="1"/>
</dbReference>
<evidence type="ECO:0000256" key="1">
    <source>
        <dbReference type="ARBA" id="ARBA00022737"/>
    </source>
</evidence>
<gene>
    <name evidence="4" type="primary">100679441</name>
</gene>
<keyword evidence="1" id="KW-0677">Repeat</keyword>
<protein>
    <submittedName>
        <fullName evidence="4">Uncharacterized protein</fullName>
    </submittedName>
</protein>
<dbReference type="OrthoDB" id="194358at2759"/>
<evidence type="ECO:0000313" key="5">
    <source>
        <dbReference type="Proteomes" id="UP000002358"/>
    </source>
</evidence>
<evidence type="ECO:0000256" key="3">
    <source>
        <dbReference type="PROSITE-ProRule" id="PRU00023"/>
    </source>
</evidence>
<proteinExistence type="predicted"/>
<dbReference type="AlphaFoldDB" id="A0A7M7QYX2"/>
<dbReference type="SMART" id="SM00248">
    <property type="entry name" value="ANK"/>
    <property type="match status" value="8"/>
</dbReference>
<keyword evidence="5" id="KW-1185">Reference proteome</keyword>
<organism evidence="4 5">
    <name type="scientific">Nasonia vitripennis</name>
    <name type="common">Parasitic wasp</name>
    <dbReference type="NCBI Taxonomy" id="7425"/>
    <lineage>
        <taxon>Eukaryota</taxon>
        <taxon>Metazoa</taxon>
        <taxon>Ecdysozoa</taxon>
        <taxon>Arthropoda</taxon>
        <taxon>Hexapoda</taxon>
        <taxon>Insecta</taxon>
        <taxon>Pterygota</taxon>
        <taxon>Neoptera</taxon>
        <taxon>Endopterygota</taxon>
        <taxon>Hymenoptera</taxon>
        <taxon>Apocrita</taxon>
        <taxon>Proctotrupomorpha</taxon>
        <taxon>Chalcidoidea</taxon>
        <taxon>Pteromalidae</taxon>
        <taxon>Pteromalinae</taxon>
        <taxon>Nasonia</taxon>
    </lineage>
</organism>
<dbReference type="PROSITE" id="PS50088">
    <property type="entry name" value="ANK_REPEAT"/>
    <property type="match status" value="2"/>
</dbReference>
<dbReference type="Pfam" id="PF12796">
    <property type="entry name" value="Ank_2"/>
    <property type="match status" value="1"/>
</dbReference>
<dbReference type="InterPro" id="IPR002110">
    <property type="entry name" value="Ankyrin_rpt"/>
</dbReference>
<dbReference type="PANTHER" id="PTHR24126">
    <property type="entry name" value="ANKYRIN REPEAT, PH AND SEC7 DOMAIN CONTAINING PROTEIN SECG-RELATED"/>
    <property type="match status" value="1"/>
</dbReference>
<dbReference type="InParanoid" id="A0A7M7QYX2"/>
<accession>A0A7M7QYX2</accession>
<feature type="repeat" description="ANK" evidence="3">
    <location>
        <begin position="361"/>
        <end position="386"/>
    </location>
</feature>
<dbReference type="EnsemblMetazoa" id="XM_008213611">
    <property type="protein sequence ID" value="XP_008211833"/>
    <property type="gene ID" value="LOC100679441"/>
</dbReference>
<dbReference type="SMR" id="A0A7M7QYX2"/>
<reference evidence="4" key="1">
    <citation type="submission" date="2021-01" db="UniProtKB">
        <authorList>
            <consortium name="EnsemblMetazoa"/>
        </authorList>
    </citation>
    <scope>IDENTIFICATION</scope>
</reference>